<evidence type="ECO:0000256" key="1">
    <source>
        <dbReference type="ARBA" id="ARBA00004414"/>
    </source>
</evidence>
<evidence type="ECO:0000313" key="10">
    <source>
        <dbReference type="EMBL" id="CAF0906713.1"/>
    </source>
</evidence>
<evidence type="ECO:0000259" key="9">
    <source>
        <dbReference type="PROSITE" id="PS51837"/>
    </source>
</evidence>
<evidence type="ECO:0000256" key="6">
    <source>
        <dbReference type="ARBA" id="ARBA00022833"/>
    </source>
</evidence>
<comment type="caution">
    <text evidence="10">The sequence shown here is derived from an EMBL/GenBank/DDBJ whole genome shotgun (WGS) entry which is preliminary data.</text>
</comment>
<dbReference type="InterPro" id="IPR006629">
    <property type="entry name" value="LITAF"/>
</dbReference>
<evidence type="ECO:0000313" key="11">
    <source>
        <dbReference type="Proteomes" id="UP000663879"/>
    </source>
</evidence>
<sequence>MAGYPKQGAYSDLPPAYTDDGFAGGSSQVGFKTEGQLPEPTAPTQVFIQAQSQIPVAQPSVVYVGVPIRLGDHPTQTVCPNCRANVSTNIKYETGLITWLIAGALCFFGLGCGCCLIPFCVDSCKDVEHFCPNCRYMIGRNRKL</sequence>
<keyword evidence="8" id="KW-0812">Transmembrane</keyword>
<dbReference type="PANTHER" id="PTHR23292">
    <property type="entry name" value="LIPOPOLYSACCHARIDE-INDUCED TUMOR NECROSIS FACTOR-ALPHA FACTOR"/>
    <property type="match status" value="1"/>
</dbReference>
<evidence type="ECO:0000256" key="5">
    <source>
        <dbReference type="ARBA" id="ARBA00022723"/>
    </source>
</evidence>
<dbReference type="PANTHER" id="PTHR23292:SF6">
    <property type="entry name" value="FI16602P1-RELATED"/>
    <property type="match status" value="1"/>
</dbReference>
<dbReference type="Pfam" id="PF10601">
    <property type="entry name" value="zf-LITAF-like"/>
    <property type="match status" value="1"/>
</dbReference>
<comment type="similarity">
    <text evidence="4">Belongs to the CDIP1/LITAF family.</text>
</comment>
<evidence type="ECO:0000256" key="2">
    <source>
        <dbReference type="ARBA" id="ARBA00004481"/>
    </source>
</evidence>
<keyword evidence="6" id="KW-0862">Zinc</keyword>
<organism evidence="10 11">
    <name type="scientific">Brachionus calyciflorus</name>
    <dbReference type="NCBI Taxonomy" id="104777"/>
    <lineage>
        <taxon>Eukaryota</taxon>
        <taxon>Metazoa</taxon>
        <taxon>Spiralia</taxon>
        <taxon>Gnathifera</taxon>
        <taxon>Rotifera</taxon>
        <taxon>Eurotatoria</taxon>
        <taxon>Monogononta</taxon>
        <taxon>Pseudotrocha</taxon>
        <taxon>Ploima</taxon>
        <taxon>Brachionidae</taxon>
        <taxon>Brachionus</taxon>
    </lineage>
</organism>
<dbReference type="GO" id="GO:0008270">
    <property type="term" value="F:zinc ion binding"/>
    <property type="evidence" value="ECO:0007669"/>
    <property type="project" value="TreeGrafter"/>
</dbReference>
<dbReference type="SMART" id="SM00714">
    <property type="entry name" value="LITAF"/>
    <property type="match status" value="1"/>
</dbReference>
<protein>
    <recommendedName>
        <fullName evidence="9">LITAF domain-containing protein</fullName>
    </recommendedName>
</protein>
<name>A0A814A026_9BILA</name>
<keyword evidence="7 8" id="KW-0472">Membrane</keyword>
<dbReference type="GO" id="GO:0031902">
    <property type="term" value="C:late endosome membrane"/>
    <property type="evidence" value="ECO:0007669"/>
    <property type="project" value="UniProtKB-SubCell"/>
</dbReference>
<evidence type="ECO:0000256" key="3">
    <source>
        <dbReference type="ARBA" id="ARBA00004630"/>
    </source>
</evidence>
<dbReference type="AlphaFoldDB" id="A0A814A026"/>
<dbReference type="Proteomes" id="UP000663879">
    <property type="component" value="Unassembled WGS sequence"/>
</dbReference>
<keyword evidence="8" id="KW-1133">Transmembrane helix</keyword>
<keyword evidence="11" id="KW-1185">Reference proteome</keyword>
<evidence type="ECO:0000256" key="8">
    <source>
        <dbReference type="SAM" id="Phobius"/>
    </source>
</evidence>
<comment type="subcellular location">
    <subcellularLocation>
        <location evidence="2">Endosome membrane</location>
        <topology evidence="2">Peripheral membrane protein</topology>
    </subcellularLocation>
    <subcellularLocation>
        <location evidence="1">Late endosome membrane</location>
    </subcellularLocation>
    <subcellularLocation>
        <location evidence="3">Lysosome membrane</location>
        <topology evidence="3">Peripheral membrane protein</topology>
        <orientation evidence="3">Cytoplasmic side</orientation>
    </subcellularLocation>
</comment>
<keyword evidence="5" id="KW-0479">Metal-binding</keyword>
<dbReference type="PROSITE" id="PS51837">
    <property type="entry name" value="LITAF"/>
    <property type="match status" value="1"/>
</dbReference>
<accession>A0A814A026</accession>
<feature type="domain" description="LITAF" evidence="9">
    <location>
        <begin position="58"/>
        <end position="143"/>
    </location>
</feature>
<evidence type="ECO:0000256" key="4">
    <source>
        <dbReference type="ARBA" id="ARBA00005975"/>
    </source>
</evidence>
<dbReference type="OrthoDB" id="4713066at2759"/>
<dbReference type="InterPro" id="IPR037519">
    <property type="entry name" value="LITAF_fam"/>
</dbReference>
<reference evidence="10" key="1">
    <citation type="submission" date="2021-02" db="EMBL/GenBank/DDBJ databases">
        <authorList>
            <person name="Nowell W R."/>
        </authorList>
    </citation>
    <scope>NUCLEOTIDE SEQUENCE</scope>
    <source>
        <strain evidence="10">Ploen Becks lab</strain>
    </source>
</reference>
<gene>
    <name evidence="10" type="ORF">OXX778_LOCUS11682</name>
</gene>
<dbReference type="GO" id="GO:0005765">
    <property type="term" value="C:lysosomal membrane"/>
    <property type="evidence" value="ECO:0007669"/>
    <property type="project" value="UniProtKB-SubCell"/>
</dbReference>
<evidence type="ECO:0000256" key="7">
    <source>
        <dbReference type="ARBA" id="ARBA00023136"/>
    </source>
</evidence>
<proteinExistence type="inferred from homology"/>
<feature type="transmembrane region" description="Helical" evidence="8">
    <location>
        <begin position="96"/>
        <end position="119"/>
    </location>
</feature>
<dbReference type="EMBL" id="CAJNOC010002013">
    <property type="protein sequence ID" value="CAF0906713.1"/>
    <property type="molecule type" value="Genomic_DNA"/>
</dbReference>